<accession>A0A167ZL89</accession>
<gene>
    <name evidence="2" type="ORF">ISF_03824</name>
</gene>
<dbReference type="AlphaFoldDB" id="A0A167ZL89"/>
<name>A0A167ZL89_CORFA</name>
<dbReference type="EMBL" id="AZHB01000007">
    <property type="protein sequence ID" value="OAA67648.1"/>
    <property type="molecule type" value="Genomic_DNA"/>
</dbReference>
<proteinExistence type="predicted"/>
<protein>
    <submittedName>
        <fullName evidence="2">Uncharacterized protein</fullName>
    </submittedName>
</protein>
<evidence type="ECO:0000313" key="3">
    <source>
        <dbReference type="Proteomes" id="UP000076744"/>
    </source>
</evidence>
<dbReference type="Proteomes" id="UP000076744">
    <property type="component" value="Unassembled WGS sequence"/>
</dbReference>
<dbReference type="RefSeq" id="XP_018705637.1">
    <property type="nucleotide sequence ID" value="XM_018847430.1"/>
</dbReference>
<evidence type="ECO:0000313" key="2">
    <source>
        <dbReference type="EMBL" id="OAA67648.1"/>
    </source>
</evidence>
<dbReference type="OrthoDB" id="5420336at2759"/>
<feature type="region of interest" description="Disordered" evidence="1">
    <location>
        <begin position="1"/>
        <end position="21"/>
    </location>
</feature>
<comment type="caution">
    <text evidence="2">The sequence shown here is derived from an EMBL/GenBank/DDBJ whole genome shotgun (WGS) entry which is preliminary data.</text>
</comment>
<evidence type="ECO:0000256" key="1">
    <source>
        <dbReference type="SAM" id="MobiDB-lite"/>
    </source>
</evidence>
<keyword evidence="3" id="KW-1185">Reference proteome</keyword>
<reference evidence="2 3" key="1">
    <citation type="journal article" date="2016" name="Genome Biol. Evol.">
        <title>Divergent and convergent evolution of fungal pathogenicity.</title>
        <authorList>
            <person name="Shang Y."/>
            <person name="Xiao G."/>
            <person name="Zheng P."/>
            <person name="Cen K."/>
            <person name="Zhan S."/>
            <person name="Wang C."/>
        </authorList>
    </citation>
    <scope>NUCLEOTIDE SEQUENCE [LARGE SCALE GENOMIC DNA]</scope>
    <source>
        <strain evidence="2 3">ARSEF 2679</strain>
    </source>
</reference>
<organism evidence="2 3">
    <name type="scientific">Cordyceps fumosorosea (strain ARSEF 2679)</name>
    <name type="common">Isaria fumosorosea</name>
    <dbReference type="NCBI Taxonomy" id="1081104"/>
    <lineage>
        <taxon>Eukaryota</taxon>
        <taxon>Fungi</taxon>
        <taxon>Dikarya</taxon>
        <taxon>Ascomycota</taxon>
        <taxon>Pezizomycotina</taxon>
        <taxon>Sordariomycetes</taxon>
        <taxon>Hypocreomycetidae</taxon>
        <taxon>Hypocreales</taxon>
        <taxon>Cordycipitaceae</taxon>
        <taxon>Cordyceps</taxon>
    </lineage>
</organism>
<sequence length="495" mass="55285">MASEEPDEGSGKTGAETVTDVATAGENTIRLGRTIYDVLAGPATAVTGWLATKASRAEAVADYEGSLREWLQEAKEGTRYLQPKLTNDSFNLHLGSQLPIAEPPATSTSCFAWVKLLYALNIRPGDGVLEWERPAKDIQPGTDTVCLIVEGQAMCHIINLFRIYRSPMPRTLSMGHSSNQKDAECELSFGTMKFRPMDEGFVVKFEPATQGALARKKAPFRHDFHYPEFPEFKFKPELVLSKYINCWERGAPMSDHNPIGSAPKQRSGAKFPFDARVEYLEKALLLLESTHKCHSKCRPVCQTEDARHVCTNSCKMRCKRSGELDPSQPTVVTQDWLKAISRIKQRVTTEGGKDDRLVEALVEALGKQKGFSDDAVKLMKRDGRAEGKWEDLVRKVVRSKMLYESGLIELNWVQTMSTGSIFDEELKELIEAHLPSAVKTAIDKGSCSWIERLSGMNKQLANILRIPNTIVNCPVIALELEPGHRFWGSHFEIQG</sequence>
<dbReference type="GeneID" id="30020116"/>